<dbReference type="Pfam" id="PF04991">
    <property type="entry name" value="LicD"/>
    <property type="match status" value="1"/>
</dbReference>
<sequence length="265" mass="31682">MKKLTSEECKPRILNLLVEFADYCDTNNLRYYLLGGTLLGAVRHKGFIPWDDDIDVCMPRPDYERFIELQSKNKKIEFRCIENNTSDLPFMKIIDKKTFVRQLYTAESETSNLWVDIFPFDGWAFDEQQSKKDMKKWNRWHWLSVYAQVKMGEGTTKVRAILKLPMALGARLIGRKNIARRMNELAQKYDYESSEWVGNFVWACYGIRERVPKEWFSQRVKLAFEGHEFWAPKEWDKYLSQIYGDYMTLPPEDKRVNHNMEVWLK</sequence>
<dbReference type="RefSeq" id="WP_158397816.1">
    <property type="nucleotide sequence ID" value="NZ_CABHMY010000011.1"/>
</dbReference>
<feature type="domain" description="LicD/FKTN/FKRP nucleotidyltransferase" evidence="1">
    <location>
        <begin position="24"/>
        <end position="244"/>
    </location>
</feature>
<dbReference type="PANTHER" id="PTHR43404:SF2">
    <property type="entry name" value="LIPOPOLYSACCHARIDE CHOLINEPHOSPHOTRANSFERASE LICD"/>
    <property type="match status" value="1"/>
</dbReference>
<evidence type="ECO:0000259" key="1">
    <source>
        <dbReference type="Pfam" id="PF04991"/>
    </source>
</evidence>
<keyword evidence="3" id="KW-1185">Reference proteome</keyword>
<dbReference type="InterPro" id="IPR052942">
    <property type="entry name" value="LPS_cholinephosphotransferase"/>
</dbReference>
<gene>
    <name evidence="2" type="ORF">FPPS064S07_01894</name>
</gene>
<proteinExistence type="predicted"/>
<name>A0A564S839_9FIRM</name>
<dbReference type="PANTHER" id="PTHR43404">
    <property type="entry name" value="LIPOPOLYSACCHARIDE CHOLINEPHOSPHOTRANSFERASE LICD"/>
    <property type="match status" value="1"/>
</dbReference>
<dbReference type="GO" id="GO:0009100">
    <property type="term" value="P:glycoprotein metabolic process"/>
    <property type="evidence" value="ECO:0007669"/>
    <property type="project" value="UniProtKB-ARBA"/>
</dbReference>
<evidence type="ECO:0000313" key="2">
    <source>
        <dbReference type="EMBL" id="VUW91295.1"/>
    </source>
</evidence>
<protein>
    <submittedName>
        <fullName evidence="2">LicD family protein</fullName>
    </submittedName>
</protein>
<organism evidence="2 3">
    <name type="scientific">Faecalibacterium prausnitzii</name>
    <dbReference type="NCBI Taxonomy" id="853"/>
    <lineage>
        <taxon>Bacteria</taxon>
        <taxon>Bacillati</taxon>
        <taxon>Bacillota</taxon>
        <taxon>Clostridia</taxon>
        <taxon>Eubacteriales</taxon>
        <taxon>Oscillospiraceae</taxon>
        <taxon>Faecalibacterium</taxon>
    </lineage>
</organism>
<dbReference type="InterPro" id="IPR007074">
    <property type="entry name" value="LicD/FKTN/FKRP_NTP_transf"/>
</dbReference>
<reference evidence="2 3" key="1">
    <citation type="submission" date="2019-07" db="EMBL/GenBank/DDBJ databases">
        <authorList>
            <person name="Hibberd C M."/>
            <person name="Gehrig L. J."/>
            <person name="Chang H.-W."/>
            <person name="Venkatesh S."/>
        </authorList>
    </citation>
    <scope>NUCLEOTIDE SEQUENCE [LARGE SCALE GENOMIC DNA]</scope>
    <source>
        <strain evidence="2">Faecalibacterium_prausnitzii_JG_BgPS064</strain>
    </source>
</reference>
<dbReference type="EMBL" id="CABHMY010000011">
    <property type="protein sequence ID" value="VUW91295.1"/>
    <property type="molecule type" value="Genomic_DNA"/>
</dbReference>
<accession>A0A564S839</accession>
<dbReference type="AlphaFoldDB" id="A0A564S839"/>
<dbReference type="Proteomes" id="UP000406184">
    <property type="component" value="Unassembled WGS sequence"/>
</dbReference>
<evidence type="ECO:0000313" key="3">
    <source>
        <dbReference type="Proteomes" id="UP000406184"/>
    </source>
</evidence>